<evidence type="ECO:0000256" key="1">
    <source>
        <dbReference type="ARBA" id="ARBA00001974"/>
    </source>
</evidence>
<reference evidence="6 7" key="1">
    <citation type="submission" date="2019-04" db="EMBL/GenBank/DDBJ databases">
        <authorList>
            <person name="Li Y."/>
            <person name="Wang J."/>
        </authorList>
    </citation>
    <scope>NUCLEOTIDE SEQUENCE [LARGE SCALE GENOMIC DNA]</scope>
    <source>
        <strain evidence="6 7">DSM 14668</strain>
    </source>
</reference>
<dbReference type="PANTHER" id="PTHR10961:SF7">
    <property type="entry name" value="FAD DEPENDENT OXIDOREDUCTASE DOMAIN-CONTAINING PROTEIN"/>
    <property type="match status" value="1"/>
</dbReference>
<evidence type="ECO:0000313" key="6">
    <source>
        <dbReference type="EMBL" id="TKC98176.1"/>
    </source>
</evidence>
<accession>A0A4U1IUV9</accession>
<evidence type="ECO:0000256" key="4">
    <source>
        <dbReference type="ARBA" id="ARBA00023002"/>
    </source>
</evidence>
<keyword evidence="4 6" id="KW-0560">Oxidoreductase</keyword>
<dbReference type="SUPFAM" id="SSF54373">
    <property type="entry name" value="FAD-linked reductases, C-terminal domain"/>
    <property type="match status" value="1"/>
</dbReference>
<dbReference type="GO" id="GO:0008115">
    <property type="term" value="F:sarcosine oxidase activity"/>
    <property type="evidence" value="ECO:0007669"/>
    <property type="project" value="TreeGrafter"/>
</dbReference>
<dbReference type="RefSeq" id="WP_136934840.1">
    <property type="nucleotide sequence ID" value="NZ_SSMQ01000073.1"/>
</dbReference>
<dbReference type="NCBIfam" id="NF008425">
    <property type="entry name" value="PRK11259.1"/>
    <property type="match status" value="1"/>
</dbReference>
<keyword evidence="2" id="KW-0285">Flavoprotein</keyword>
<dbReference type="GO" id="GO:0050131">
    <property type="term" value="F:N-methyl-L-amino-acid oxidase activity"/>
    <property type="evidence" value="ECO:0007669"/>
    <property type="project" value="UniProtKB-EC"/>
</dbReference>
<dbReference type="EC" id="1.5.3.2" evidence="6"/>
<dbReference type="Gene3D" id="3.30.9.10">
    <property type="entry name" value="D-Amino Acid Oxidase, subunit A, domain 2"/>
    <property type="match status" value="1"/>
</dbReference>
<evidence type="ECO:0000259" key="5">
    <source>
        <dbReference type="Pfam" id="PF01266"/>
    </source>
</evidence>
<dbReference type="Gene3D" id="3.50.50.60">
    <property type="entry name" value="FAD/NAD(P)-binding domain"/>
    <property type="match status" value="1"/>
</dbReference>
<dbReference type="EMBL" id="SSMQ01000073">
    <property type="protein sequence ID" value="TKC98176.1"/>
    <property type="molecule type" value="Genomic_DNA"/>
</dbReference>
<comment type="cofactor">
    <cofactor evidence="1">
        <name>FAD</name>
        <dbReference type="ChEBI" id="CHEBI:57692"/>
    </cofactor>
</comment>
<sequence length="388" mass="42035">MKRCDVVVIGLGIMGSAALWNLAEAGITVLGIEGGGPTHTGGSSHGGTRIFRRAYWEGEKYIGLLNRAHELWTALQDKTGRRLIIPTGGVFIGPRAAGVVAGSQRTAIADDIPHEMWDAARIRERLPAFQVTDDMQAIYEPAAYAIAAEEARLQMVNEAVRGAGTAWYGDPVESLGSTPHDVTVRTRSGQVVQAAAAVVTVGPWMGRRLVPELRPHLVPNRVPIYWFSPRPGRMEDFDHKRFPVFLYECQDGSLLYGIAAGTSAEQGVKIGFHNRQHVPADPDTAIPRVTDHQRQEIASYVAQIFPDLEPSPIDARLCYYTMSTDESFLIGASAQSPRVVYASACSGHGFKFATAIGEALAFLAQQKPPPVELSAFGAARFDAASRVT</sequence>
<dbReference type="InterPro" id="IPR006076">
    <property type="entry name" value="FAD-dep_OxRdtase"/>
</dbReference>
<dbReference type="InterPro" id="IPR045170">
    <property type="entry name" value="MTOX"/>
</dbReference>
<name>A0A4U1IUV9_9BACT</name>
<evidence type="ECO:0000256" key="3">
    <source>
        <dbReference type="ARBA" id="ARBA00022827"/>
    </source>
</evidence>
<dbReference type="Proteomes" id="UP000309215">
    <property type="component" value="Unassembled WGS sequence"/>
</dbReference>
<organism evidence="6 7">
    <name type="scientific">Polyangium fumosum</name>
    <dbReference type="NCBI Taxonomy" id="889272"/>
    <lineage>
        <taxon>Bacteria</taxon>
        <taxon>Pseudomonadati</taxon>
        <taxon>Myxococcota</taxon>
        <taxon>Polyangia</taxon>
        <taxon>Polyangiales</taxon>
        <taxon>Polyangiaceae</taxon>
        <taxon>Polyangium</taxon>
    </lineage>
</organism>
<dbReference type="PANTHER" id="PTHR10961">
    <property type="entry name" value="PEROXISOMAL SARCOSINE OXIDASE"/>
    <property type="match status" value="1"/>
</dbReference>
<dbReference type="InterPro" id="IPR036188">
    <property type="entry name" value="FAD/NAD-bd_sf"/>
</dbReference>
<evidence type="ECO:0000313" key="7">
    <source>
        <dbReference type="Proteomes" id="UP000309215"/>
    </source>
</evidence>
<dbReference type="AlphaFoldDB" id="A0A4U1IUV9"/>
<keyword evidence="7" id="KW-1185">Reference proteome</keyword>
<comment type="caution">
    <text evidence="6">The sequence shown here is derived from an EMBL/GenBank/DDBJ whole genome shotgun (WGS) entry which is preliminary data.</text>
</comment>
<gene>
    <name evidence="6" type="primary">solA</name>
    <name evidence="6" type="ORF">E8A74_42365</name>
</gene>
<dbReference type="OrthoDB" id="9806257at2"/>
<dbReference type="SUPFAM" id="SSF51905">
    <property type="entry name" value="FAD/NAD(P)-binding domain"/>
    <property type="match status" value="1"/>
</dbReference>
<evidence type="ECO:0000256" key="2">
    <source>
        <dbReference type="ARBA" id="ARBA00022630"/>
    </source>
</evidence>
<keyword evidence="3" id="KW-0274">FAD</keyword>
<dbReference type="GO" id="GO:0050660">
    <property type="term" value="F:flavin adenine dinucleotide binding"/>
    <property type="evidence" value="ECO:0007669"/>
    <property type="project" value="InterPro"/>
</dbReference>
<feature type="domain" description="FAD dependent oxidoreductase" evidence="5">
    <location>
        <begin position="5"/>
        <end position="362"/>
    </location>
</feature>
<dbReference type="Pfam" id="PF01266">
    <property type="entry name" value="DAO"/>
    <property type="match status" value="1"/>
</dbReference>
<proteinExistence type="predicted"/>
<protein>
    <submittedName>
        <fullName evidence="6">N-methyl-L-tryptophan oxidase</fullName>
        <ecNumber evidence="6">1.5.3.2</ecNumber>
    </submittedName>
</protein>